<dbReference type="Proteomes" id="UP000677305">
    <property type="component" value="Chromosome"/>
</dbReference>
<dbReference type="InterPro" id="IPR011256">
    <property type="entry name" value="Reg_factor_effector_dom_sf"/>
</dbReference>
<dbReference type="Pfam" id="PF13411">
    <property type="entry name" value="MerR_1"/>
    <property type="match status" value="1"/>
</dbReference>
<dbReference type="InterPro" id="IPR047057">
    <property type="entry name" value="MerR_fam"/>
</dbReference>
<dbReference type="SMART" id="SM00422">
    <property type="entry name" value="HTH_MERR"/>
    <property type="match status" value="1"/>
</dbReference>
<evidence type="ECO:0000256" key="3">
    <source>
        <dbReference type="ARBA" id="ARBA00023125"/>
    </source>
</evidence>
<evidence type="ECO:0000313" key="7">
    <source>
        <dbReference type="EMBL" id="QUH30634.1"/>
    </source>
</evidence>
<evidence type="ECO:0000256" key="5">
    <source>
        <dbReference type="SAM" id="Coils"/>
    </source>
</evidence>
<dbReference type="CDD" id="cd01107">
    <property type="entry name" value="HTH_BmrR"/>
    <property type="match status" value="1"/>
</dbReference>
<evidence type="ECO:0000313" key="8">
    <source>
        <dbReference type="Proteomes" id="UP000677305"/>
    </source>
</evidence>
<dbReference type="Gene3D" id="1.10.1660.10">
    <property type="match status" value="1"/>
</dbReference>
<dbReference type="InterPro" id="IPR009061">
    <property type="entry name" value="DNA-bd_dom_put_sf"/>
</dbReference>
<gene>
    <name evidence="7" type="ORF">HYG85_17620</name>
</gene>
<keyword evidence="3" id="KW-0238">DNA-binding</keyword>
<protein>
    <submittedName>
        <fullName evidence="7">MerR family transcriptional regulator</fullName>
    </submittedName>
</protein>
<dbReference type="AlphaFoldDB" id="A0A8J8MD50"/>
<dbReference type="InterPro" id="IPR010499">
    <property type="entry name" value="AraC_E-bd"/>
</dbReference>
<evidence type="ECO:0000256" key="1">
    <source>
        <dbReference type="ARBA" id="ARBA00022491"/>
    </source>
</evidence>
<organism evidence="7 8">
    <name type="scientific">Vallitalea guaymasensis</name>
    <dbReference type="NCBI Taxonomy" id="1185412"/>
    <lineage>
        <taxon>Bacteria</taxon>
        <taxon>Bacillati</taxon>
        <taxon>Bacillota</taxon>
        <taxon>Clostridia</taxon>
        <taxon>Lachnospirales</taxon>
        <taxon>Vallitaleaceae</taxon>
        <taxon>Vallitalea</taxon>
    </lineage>
</organism>
<feature type="coiled-coil region" evidence="5">
    <location>
        <begin position="84"/>
        <end position="111"/>
    </location>
</feature>
<name>A0A8J8MD50_9FIRM</name>
<keyword evidence="2" id="KW-0805">Transcription regulation</keyword>
<keyword evidence="1" id="KW-0678">Repressor</keyword>
<dbReference type="Gene3D" id="3.20.80.10">
    <property type="entry name" value="Regulatory factor, effector binding domain"/>
    <property type="match status" value="1"/>
</dbReference>
<evidence type="ECO:0000256" key="2">
    <source>
        <dbReference type="ARBA" id="ARBA00023015"/>
    </source>
</evidence>
<dbReference type="GO" id="GO:0003677">
    <property type="term" value="F:DNA binding"/>
    <property type="evidence" value="ECO:0007669"/>
    <property type="project" value="UniProtKB-KW"/>
</dbReference>
<feature type="domain" description="HTH merR-type" evidence="6">
    <location>
        <begin position="7"/>
        <end position="77"/>
    </location>
</feature>
<dbReference type="GO" id="GO:0003700">
    <property type="term" value="F:DNA-binding transcription factor activity"/>
    <property type="evidence" value="ECO:0007669"/>
    <property type="project" value="InterPro"/>
</dbReference>
<dbReference type="SUPFAM" id="SSF55136">
    <property type="entry name" value="Probable bacterial effector-binding domain"/>
    <property type="match status" value="1"/>
</dbReference>
<dbReference type="SMART" id="SM00871">
    <property type="entry name" value="AraC_E_bind"/>
    <property type="match status" value="1"/>
</dbReference>
<evidence type="ECO:0000256" key="4">
    <source>
        <dbReference type="ARBA" id="ARBA00023163"/>
    </source>
</evidence>
<dbReference type="SUPFAM" id="SSF46955">
    <property type="entry name" value="Putative DNA-binding domain"/>
    <property type="match status" value="1"/>
</dbReference>
<keyword evidence="4" id="KW-0804">Transcription</keyword>
<reference evidence="7 8" key="1">
    <citation type="submission" date="2020-07" db="EMBL/GenBank/DDBJ databases">
        <title>Vallitalea guaymasensis genome.</title>
        <authorList>
            <person name="Postec A."/>
        </authorList>
    </citation>
    <scope>NUCLEOTIDE SEQUENCE [LARGE SCALE GENOMIC DNA]</scope>
    <source>
        <strain evidence="7 8">Ra1766G1</strain>
    </source>
</reference>
<dbReference type="Pfam" id="PF06445">
    <property type="entry name" value="GyrI-like"/>
    <property type="match status" value="1"/>
</dbReference>
<dbReference type="InterPro" id="IPR000551">
    <property type="entry name" value="MerR-type_HTH_dom"/>
</dbReference>
<accession>A0A8J8MD50</accession>
<proteinExistence type="predicted"/>
<dbReference type="PANTHER" id="PTHR30204:SF69">
    <property type="entry name" value="MERR-FAMILY TRANSCRIPTIONAL REGULATOR"/>
    <property type="match status" value="1"/>
</dbReference>
<dbReference type="KEGG" id="vgu:HYG85_17620"/>
<keyword evidence="8" id="KW-1185">Reference proteome</keyword>
<dbReference type="PROSITE" id="PS50937">
    <property type="entry name" value="HTH_MERR_2"/>
    <property type="match status" value="1"/>
</dbReference>
<dbReference type="RefSeq" id="WP_212690778.1">
    <property type="nucleotide sequence ID" value="NZ_CP058561.1"/>
</dbReference>
<evidence type="ECO:0000259" key="6">
    <source>
        <dbReference type="PROSITE" id="PS50937"/>
    </source>
</evidence>
<dbReference type="InterPro" id="IPR029442">
    <property type="entry name" value="GyrI-like"/>
</dbReference>
<keyword evidence="5" id="KW-0175">Coiled coil</keyword>
<dbReference type="EMBL" id="CP058561">
    <property type="protein sequence ID" value="QUH30634.1"/>
    <property type="molecule type" value="Genomic_DNA"/>
</dbReference>
<sequence>MKKFDDLYTVGQMSKLCNIPIKTLRYYDDIGLLLPEHVDTQNNYRYYSKKQILYLSIIRHFKTSGFSLEDIRNLLKREDLSILEKKLEDKLIDTKKKLEELEYVRDKLEMDINHLKMGKEFSDYLDTEQETWDKNGIEMKNIPIIPVLFTRYRCPSNPGSYIKRFSELGSLLEKYKLYRVGPLMTVFYDHYTEFDYSNADIEVCMPVAGNLERCPNIREYGGFLGVTMLHKGPYSRMQDSYSMALEWIQKKGYAYITPATEKYIIDTTSTNIEENYVTEIILPVKKYH</sequence>
<dbReference type="PANTHER" id="PTHR30204">
    <property type="entry name" value="REDOX-CYCLING DRUG-SENSING TRANSCRIPTIONAL ACTIVATOR SOXR"/>
    <property type="match status" value="1"/>
</dbReference>